<protein>
    <submittedName>
        <fullName evidence="2">GNAT family N-acetyltransferase</fullName>
    </submittedName>
</protein>
<evidence type="ECO:0000313" key="3">
    <source>
        <dbReference type="Proteomes" id="UP000585050"/>
    </source>
</evidence>
<dbReference type="SUPFAM" id="SSF55729">
    <property type="entry name" value="Acyl-CoA N-acyltransferases (Nat)"/>
    <property type="match status" value="1"/>
</dbReference>
<evidence type="ECO:0000313" key="2">
    <source>
        <dbReference type="EMBL" id="NLR92800.1"/>
    </source>
</evidence>
<gene>
    <name evidence="2" type="ORF">HGP29_16395</name>
</gene>
<dbReference type="InterPro" id="IPR016181">
    <property type="entry name" value="Acyl_CoA_acyltransferase"/>
</dbReference>
<comment type="caution">
    <text evidence="2">The sequence shown here is derived from an EMBL/GenBank/DDBJ whole genome shotgun (WGS) entry which is preliminary data.</text>
</comment>
<organism evidence="2 3">
    <name type="scientific">Flammeovirga agarivorans</name>
    <dbReference type="NCBI Taxonomy" id="2726742"/>
    <lineage>
        <taxon>Bacteria</taxon>
        <taxon>Pseudomonadati</taxon>
        <taxon>Bacteroidota</taxon>
        <taxon>Cytophagia</taxon>
        <taxon>Cytophagales</taxon>
        <taxon>Flammeovirgaceae</taxon>
        <taxon>Flammeovirga</taxon>
    </lineage>
</organism>
<proteinExistence type="predicted"/>
<dbReference type="PANTHER" id="PTHR43328">
    <property type="entry name" value="ACETYLTRANSFERASE-RELATED"/>
    <property type="match status" value="1"/>
</dbReference>
<keyword evidence="2" id="KW-0808">Transferase</keyword>
<dbReference type="InterPro" id="IPR000182">
    <property type="entry name" value="GNAT_dom"/>
</dbReference>
<dbReference type="EMBL" id="JABAIL010000005">
    <property type="protein sequence ID" value="NLR92800.1"/>
    <property type="molecule type" value="Genomic_DNA"/>
</dbReference>
<feature type="domain" description="N-acetyltransferase" evidence="1">
    <location>
        <begin position="2"/>
        <end position="160"/>
    </location>
</feature>
<keyword evidence="3" id="KW-1185">Reference proteome</keyword>
<reference evidence="2 3" key="1">
    <citation type="submission" date="2020-04" db="EMBL/GenBank/DDBJ databases">
        <title>Flammeovirga sp. SR4, a novel species isolated from seawater.</title>
        <authorList>
            <person name="Wang X."/>
        </authorList>
    </citation>
    <scope>NUCLEOTIDE SEQUENCE [LARGE SCALE GENOMIC DNA]</scope>
    <source>
        <strain evidence="2 3">SR4</strain>
    </source>
</reference>
<evidence type="ECO:0000259" key="1">
    <source>
        <dbReference type="PROSITE" id="PS51186"/>
    </source>
</evidence>
<dbReference type="Pfam" id="PF13302">
    <property type="entry name" value="Acetyltransf_3"/>
    <property type="match status" value="1"/>
</dbReference>
<dbReference type="PANTHER" id="PTHR43328:SF1">
    <property type="entry name" value="N-ACETYLTRANSFERASE DOMAIN-CONTAINING PROTEIN"/>
    <property type="match status" value="1"/>
</dbReference>
<name>A0A7X8SMB5_9BACT</name>
<dbReference type="GO" id="GO:0016747">
    <property type="term" value="F:acyltransferase activity, transferring groups other than amino-acyl groups"/>
    <property type="evidence" value="ECO:0007669"/>
    <property type="project" value="InterPro"/>
</dbReference>
<dbReference type="PROSITE" id="PS51186">
    <property type="entry name" value="GNAT"/>
    <property type="match status" value="1"/>
</dbReference>
<dbReference type="Proteomes" id="UP000585050">
    <property type="component" value="Unassembled WGS sequence"/>
</dbReference>
<sequence>MISLRKLQKEDRTIIVELINNRKILDNLRDRIPYPYSLSDADFFIDLTHKEEQQNTFAITYNGDFCGVIGLIRLEDIHRLNAEIGYWIGEKYWNRGIITEAIDQVTQYGFETLQLERIFAGVFDYNKGSMKALEKNGFQLEGIHRRAIVKNDVIYDEHLYAKLKEY</sequence>
<accession>A0A7X8SMB5</accession>
<dbReference type="Gene3D" id="3.40.630.30">
    <property type="match status" value="1"/>
</dbReference>
<dbReference type="AlphaFoldDB" id="A0A7X8SMB5"/>
<dbReference type="RefSeq" id="WP_168883518.1">
    <property type="nucleotide sequence ID" value="NZ_JABAIL010000005.1"/>
</dbReference>